<sequence length="53" mass="6147">MRLRLINLVYFIKAVLSGKLIRLSFAPLSYGIDKNKLLYHSGLHNNKSQYLIL</sequence>
<evidence type="ECO:0000313" key="2">
    <source>
        <dbReference type="Proteomes" id="UP000004095"/>
    </source>
</evidence>
<gene>
    <name evidence="1" type="ORF">M23134_01238</name>
</gene>
<proteinExistence type="predicted"/>
<keyword evidence="2" id="KW-1185">Reference proteome</keyword>
<dbReference type="EMBL" id="AAWS01000005">
    <property type="protein sequence ID" value="EAY30914.1"/>
    <property type="molecule type" value="Genomic_DNA"/>
</dbReference>
<reference evidence="1 2" key="1">
    <citation type="submission" date="2007-01" db="EMBL/GenBank/DDBJ databases">
        <authorList>
            <person name="Haygood M."/>
            <person name="Podell S."/>
            <person name="Anderson C."/>
            <person name="Hopkinson B."/>
            <person name="Roe K."/>
            <person name="Barbeau K."/>
            <person name="Gaasterland T."/>
            <person name="Ferriera S."/>
            <person name="Johnson J."/>
            <person name="Kravitz S."/>
            <person name="Beeson K."/>
            <person name="Sutton G."/>
            <person name="Rogers Y.-H."/>
            <person name="Friedman R."/>
            <person name="Frazier M."/>
            <person name="Venter J.C."/>
        </authorList>
    </citation>
    <scope>NUCLEOTIDE SEQUENCE [LARGE SCALE GENOMIC DNA]</scope>
    <source>
        <strain evidence="1 2">ATCC 23134</strain>
    </source>
</reference>
<evidence type="ECO:0000313" key="1">
    <source>
        <dbReference type="EMBL" id="EAY30914.1"/>
    </source>
</evidence>
<organism evidence="1 2">
    <name type="scientific">Microscilla marina ATCC 23134</name>
    <dbReference type="NCBI Taxonomy" id="313606"/>
    <lineage>
        <taxon>Bacteria</taxon>
        <taxon>Pseudomonadati</taxon>
        <taxon>Bacteroidota</taxon>
        <taxon>Cytophagia</taxon>
        <taxon>Cytophagales</taxon>
        <taxon>Microscillaceae</taxon>
        <taxon>Microscilla</taxon>
    </lineage>
</organism>
<dbReference type="AlphaFoldDB" id="A1ZFZ0"/>
<accession>A1ZFZ0</accession>
<comment type="caution">
    <text evidence="1">The sequence shown here is derived from an EMBL/GenBank/DDBJ whole genome shotgun (WGS) entry which is preliminary data.</text>
</comment>
<dbReference type="Proteomes" id="UP000004095">
    <property type="component" value="Unassembled WGS sequence"/>
</dbReference>
<name>A1ZFZ0_MICM2</name>
<protein>
    <submittedName>
        <fullName evidence="1">Uncharacterized protein</fullName>
    </submittedName>
</protein>